<proteinExistence type="predicted"/>
<reference evidence="1 2" key="1">
    <citation type="journal article" date="2015" name="Int. J. Syst. Evol. Microbiol.">
        <title>Complete genome sequence of Salinicoccus halodurans H3B36, isolated from the Qaidam Basin in China.</title>
        <authorList>
            <person name="Jiang K."/>
            <person name="Xue Y."/>
            <person name="Ma Y."/>
        </authorList>
    </citation>
    <scope>NUCLEOTIDE SEQUENCE [LARGE SCALE GENOMIC DNA]</scope>
    <source>
        <strain evidence="1 2">H3B36</strain>
    </source>
</reference>
<reference evidence="2" key="2">
    <citation type="submission" date="2015-04" db="EMBL/GenBank/DDBJ databases">
        <title>Complete genome sequence of Salinicoccus halodurans strain H3B36, isolated from the Qaidam basin of China.</title>
        <authorList>
            <person name="Ma Y."/>
            <person name="Jiang K."/>
            <person name="Xue Y."/>
        </authorList>
    </citation>
    <scope>NUCLEOTIDE SEQUENCE [LARGE SCALE GENOMIC DNA]</scope>
    <source>
        <strain evidence="2">H3B36</strain>
    </source>
</reference>
<dbReference type="EMBL" id="CP011366">
    <property type="protein sequence ID" value="AKG74480.1"/>
    <property type="molecule type" value="Genomic_DNA"/>
</dbReference>
<evidence type="ECO:0000313" key="1">
    <source>
        <dbReference type="EMBL" id="AKG74480.1"/>
    </source>
</evidence>
<name>A0ABN4G1R5_9STAP</name>
<evidence type="ECO:0000313" key="2">
    <source>
        <dbReference type="Proteomes" id="UP000034029"/>
    </source>
</evidence>
<dbReference type="Pfam" id="PF06569">
    <property type="entry name" value="DUF1128"/>
    <property type="match status" value="1"/>
</dbReference>
<keyword evidence="2" id="KW-1185">Reference proteome</keyword>
<sequence length="70" mass="8042">MEGLRMDKSKMLNEIEDKLKVVNKGMFRSEDFDDANIDEIEGIHNMVTSRSNISAIEQSAIIEELSKLRK</sequence>
<dbReference type="Proteomes" id="UP000034029">
    <property type="component" value="Chromosome"/>
</dbReference>
<organism evidence="1 2">
    <name type="scientific">Salinicoccus halodurans</name>
    <dbReference type="NCBI Taxonomy" id="407035"/>
    <lineage>
        <taxon>Bacteria</taxon>
        <taxon>Bacillati</taxon>
        <taxon>Bacillota</taxon>
        <taxon>Bacilli</taxon>
        <taxon>Bacillales</taxon>
        <taxon>Staphylococcaceae</taxon>
        <taxon>Salinicoccus</taxon>
    </lineage>
</organism>
<accession>A0ABN4G1R5</accession>
<gene>
    <name evidence="1" type="ORF">AAT16_09900</name>
</gene>
<protein>
    <submittedName>
        <fullName evidence="1">Uncharacterized protein</fullName>
    </submittedName>
</protein>
<dbReference type="InterPro" id="IPR009507">
    <property type="entry name" value="UPF0435"/>
</dbReference>